<name>A0A4Y2W430_ARAVE</name>
<comment type="caution">
    <text evidence="1">The sequence shown here is derived from an EMBL/GenBank/DDBJ whole genome shotgun (WGS) entry which is preliminary data.</text>
</comment>
<accession>A0A4Y2W430</accession>
<dbReference type="AlphaFoldDB" id="A0A4Y2W430"/>
<reference evidence="1 2" key="1">
    <citation type="journal article" date="2019" name="Sci. Rep.">
        <title>Orb-weaving spider Araneus ventricosus genome elucidates the spidroin gene catalogue.</title>
        <authorList>
            <person name="Kono N."/>
            <person name="Nakamura H."/>
            <person name="Ohtoshi R."/>
            <person name="Moran D.A.P."/>
            <person name="Shinohara A."/>
            <person name="Yoshida Y."/>
            <person name="Fujiwara M."/>
            <person name="Mori M."/>
            <person name="Tomita M."/>
            <person name="Arakawa K."/>
        </authorList>
    </citation>
    <scope>NUCLEOTIDE SEQUENCE [LARGE SCALE GENOMIC DNA]</scope>
</reference>
<sequence length="124" mass="13785">MLIDHCSCATIRGDLSLQNQPIVEAGQVIALFRAAKSYEARIISDKLFKQCFKGNVHLSLLPLMLIICNFDGDMMGSLTKLGNNRYSLIVLSSTGTRGTKDKESHKKFRTTNAIPQFSNIMFSV</sequence>
<evidence type="ECO:0000313" key="2">
    <source>
        <dbReference type="Proteomes" id="UP000499080"/>
    </source>
</evidence>
<dbReference type="Proteomes" id="UP000499080">
    <property type="component" value="Unassembled WGS sequence"/>
</dbReference>
<evidence type="ECO:0000313" key="1">
    <source>
        <dbReference type="EMBL" id="GBO32055.1"/>
    </source>
</evidence>
<organism evidence="1 2">
    <name type="scientific">Araneus ventricosus</name>
    <name type="common">Orbweaver spider</name>
    <name type="synonym">Epeira ventricosa</name>
    <dbReference type="NCBI Taxonomy" id="182803"/>
    <lineage>
        <taxon>Eukaryota</taxon>
        <taxon>Metazoa</taxon>
        <taxon>Ecdysozoa</taxon>
        <taxon>Arthropoda</taxon>
        <taxon>Chelicerata</taxon>
        <taxon>Arachnida</taxon>
        <taxon>Araneae</taxon>
        <taxon>Araneomorphae</taxon>
        <taxon>Entelegynae</taxon>
        <taxon>Araneoidea</taxon>
        <taxon>Araneidae</taxon>
        <taxon>Araneus</taxon>
    </lineage>
</organism>
<proteinExistence type="predicted"/>
<dbReference type="EMBL" id="BGPR01055501">
    <property type="protein sequence ID" value="GBO32055.1"/>
    <property type="molecule type" value="Genomic_DNA"/>
</dbReference>
<gene>
    <name evidence="1" type="ORF">AVEN_37321_1</name>
</gene>
<protein>
    <submittedName>
        <fullName evidence="1">Uncharacterized protein</fullName>
    </submittedName>
</protein>
<keyword evidence="2" id="KW-1185">Reference proteome</keyword>